<evidence type="ECO:0000313" key="1">
    <source>
        <dbReference type="EMBL" id="KAI5407264.1"/>
    </source>
</evidence>
<proteinExistence type="predicted"/>
<sequence>MRYSGVIVKAFDDSRKTLINEVDLPVKIGPSDIQITFQVMDIHPAYSCLLGRPWIHEVGAVTSTLHQKLKFVKNGKLVIVGGEKAMLVRHLSSFSYVEAKDVVGTPFQALSIAGEKRVRAPMSSFKDALKIVEDGQSDQWGGFIHGNEQHLAVVREGDEDEDCTNFMTHGKACNNWTAVDIPHEGKAIQPFEEQLELVNLGSEDDVNEVKVGSRLCPEVKKGLIDLLREYSVVFPWSYQDMSGLDSEIVEHRLSLKPKGSPVK</sequence>
<reference evidence="1 2" key="1">
    <citation type="journal article" date="2022" name="Nat. Genet.">
        <title>Improved pea reference genome and pan-genome highlight genomic features and evolutionary characteristics.</title>
        <authorList>
            <person name="Yang T."/>
            <person name="Liu R."/>
            <person name="Luo Y."/>
            <person name="Hu S."/>
            <person name="Wang D."/>
            <person name="Wang C."/>
            <person name="Pandey M.K."/>
            <person name="Ge S."/>
            <person name="Xu Q."/>
            <person name="Li N."/>
            <person name="Li G."/>
            <person name="Huang Y."/>
            <person name="Saxena R.K."/>
            <person name="Ji Y."/>
            <person name="Li M."/>
            <person name="Yan X."/>
            <person name="He Y."/>
            <person name="Liu Y."/>
            <person name="Wang X."/>
            <person name="Xiang C."/>
            <person name="Varshney R.K."/>
            <person name="Ding H."/>
            <person name="Gao S."/>
            <person name="Zong X."/>
        </authorList>
    </citation>
    <scope>NUCLEOTIDE SEQUENCE [LARGE SCALE GENOMIC DNA]</scope>
    <source>
        <strain evidence="1 2">cv. Zhongwan 6</strain>
    </source>
</reference>
<dbReference type="Gene3D" id="2.40.70.10">
    <property type="entry name" value="Acid Proteases"/>
    <property type="match status" value="1"/>
</dbReference>
<organism evidence="1 2">
    <name type="scientific">Pisum sativum</name>
    <name type="common">Garden pea</name>
    <name type="synonym">Lathyrus oleraceus</name>
    <dbReference type="NCBI Taxonomy" id="3888"/>
    <lineage>
        <taxon>Eukaryota</taxon>
        <taxon>Viridiplantae</taxon>
        <taxon>Streptophyta</taxon>
        <taxon>Embryophyta</taxon>
        <taxon>Tracheophyta</taxon>
        <taxon>Spermatophyta</taxon>
        <taxon>Magnoliopsida</taxon>
        <taxon>eudicotyledons</taxon>
        <taxon>Gunneridae</taxon>
        <taxon>Pentapetalae</taxon>
        <taxon>rosids</taxon>
        <taxon>fabids</taxon>
        <taxon>Fabales</taxon>
        <taxon>Fabaceae</taxon>
        <taxon>Papilionoideae</taxon>
        <taxon>50 kb inversion clade</taxon>
        <taxon>NPAAA clade</taxon>
        <taxon>Hologalegina</taxon>
        <taxon>IRL clade</taxon>
        <taxon>Fabeae</taxon>
        <taxon>Lathyrus</taxon>
    </lineage>
</organism>
<dbReference type="Proteomes" id="UP001058974">
    <property type="component" value="Chromosome 5"/>
</dbReference>
<protein>
    <submittedName>
        <fullName evidence="1">Uncharacterized protein</fullName>
    </submittedName>
</protein>
<evidence type="ECO:0000313" key="2">
    <source>
        <dbReference type="Proteomes" id="UP001058974"/>
    </source>
</evidence>
<comment type="caution">
    <text evidence="1">The sequence shown here is derived from an EMBL/GenBank/DDBJ whole genome shotgun (WGS) entry which is preliminary data.</text>
</comment>
<name>A0A9D4WQL0_PEA</name>
<gene>
    <name evidence="1" type="ORF">KIW84_053499</name>
</gene>
<dbReference type="PANTHER" id="PTHR33240">
    <property type="entry name" value="OS08G0508500 PROTEIN"/>
    <property type="match status" value="1"/>
</dbReference>
<dbReference type="EMBL" id="JAMSHJ010000005">
    <property type="protein sequence ID" value="KAI5407264.1"/>
    <property type="molecule type" value="Genomic_DNA"/>
</dbReference>
<dbReference type="AlphaFoldDB" id="A0A9D4WQL0"/>
<dbReference type="PANTHER" id="PTHR33240:SF15">
    <property type="entry name" value="GAG-PRO-LIKE PROTEIN"/>
    <property type="match status" value="1"/>
</dbReference>
<dbReference type="Gramene" id="Psat05G0349900-T1">
    <property type="protein sequence ID" value="KAI5407264.1"/>
    <property type="gene ID" value="KIW84_053499"/>
</dbReference>
<accession>A0A9D4WQL0</accession>
<keyword evidence="2" id="KW-1185">Reference proteome</keyword>
<dbReference type="InterPro" id="IPR021109">
    <property type="entry name" value="Peptidase_aspartic_dom_sf"/>
</dbReference>